<proteinExistence type="predicted"/>
<name>A0AAX4P5C0_9CHLO</name>
<dbReference type="InterPro" id="IPR002048">
    <property type="entry name" value="EF_hand_dom"/>
</dbReference>
<dbReference type="Pfam" id="PF00069">
    <property type="entry name" value="Pkinase"/>
    <property type="match status" value="1"/>
</dbReference>
<dbReference type="GO" id="GO:0004674">
    <property type="term" value="F:protein serine/threonine kinase activity"/>
    <property type="evidence" value="ECO:0007669"/>
    <property type="project" value="UniProtKB-KW"/>
</dbReference>
<feature type="domain" description="EF-hand" evidence="11">
    <location>
        <begin position="407"/>
        <end position="442"/>
    </location>
</feature>
<dbReference type="InterPro" id="IPR017441">
    <property type="entry name" value="Protein_kinase_ATP_BS"/>
</dbReference>
<evidence type="ECO:0000256" key="3">
    <source>
        <dbReference type="ARBA" id="ARBA00022737"/>
    </source>
</evidence>
<keyword evidence="2" id="KW-0808">Transferase</keyword>
<feature type="compositionally biased region" description="Basic and acidic residues" evidence="9">
    <location>
        <begin position="510"/>
        <end position="535"/>
    </location>
</feature>
<feature type="region of interest" description="Disordered" evidence="9">
    <location>
        <begin position="494"/>
        <end position="535"/>
    </location>
</feature>
<dbReference type="PROSITE" id="PS00108">
    <property type="entry name" value="PROTEIN_KINASE_ST"/>
    <property type="match status" value="1"/>
</dbReference>
<dbReference type="SUPFAM" id="SSF47473">
    <property type="entry name" value="EF-hand"/>
    <property type="match status" value="1"/>
</dbReference>
<evidence type="ECO:0000256" key="5">
    <source>
        <dbReference type="ARBA" id="ARBA00022777"/>
    </source>
</evidence>
<dbReference type="Gene3D" id="1.10.510.10">
    <property type="entry name" value="Transferase(Phosphotransferase) domain 1"/>
    <property type="match status" value="1"/>
</dbReference>
<keyword evidence="13" id="KW-1185">Reference proteome</keyword>
<dbReference type="PROSITE" id="PS00018">
    <property type="entry name" value="EF_HAND_1"/>
    <property type="match status" value="3"/>
</dbReference>
<feature type="binding site" evidence="8">
    <location>
        <position position="55"/>
    </location>
    <ligand>
        <name>ATP</name>
        <dbReference type="ChEBI" id="CHEBI:30616"/>
    </ligand>
</feature>
<keyword evidence="6" id="KW-0106">Calcium</keyword>
<evidence type="ECO:0000256" key="1">
    <source>
        <dbReference type="ARBA" id="ARBA00022527"/>
    </source>
</evidence>
<feature type="compositionally biased region" description="Low complexity" evidence="9">
    <location>
        <begin position="494"/>
        <end position="505"/>
    </location>
</feature>
<organism evidence="12 13">
    <name type="scientific">Chloropicon roscoffensis</name>
    <dbReference type="NCBI Taxonomy" id="1461544"/>
    <lineage>
        <taxon>Eukaryota</taxon>
        <taxon>Viridiplantae</taxon>
        <taxon>Chlorophyta</taxon>
        <taxon>Chloropicophyceae</taxon>
        <taxon>Chloropicales</taxon>
        <taxon>Chloropicaceae</taxon>
        <taxon>Chloropicon</taxon>
    </lineage>
</organism>
<evidence type="ECO:0000256" key="6">
    <source>
        <dbReference type="ARBA" id="ARBA00022837"/>
    </source>
</evidence>
<evidence type="ECO:0000313" key="12">
    <source>
        <dbReference type="EMBL" id="WZN60991.1"/>
    </source>
</evidence>
<dbReference type="PROSITE" id="PS00107">
    <property type="entry name" value="PROTEIN_KINASE_ATP"/>
    <property type="match status" value="1"/>
</dbReference>
<dbReference type="InterPro" id="IPR011009">
    <property type="entry name" value="Kinase-like_dom_sf"/>
</dbReference>
<feature type="domain" description="EF-hand" evidence="11">
    <location>
        <begin position="443"/>
        <end position="478"/>
    </location>
</feature>
<keyword evidence="5 12" id="KW-0418">Kinase</keyword>
<dbReference type="Pfam" id="PF13499">
    <property type="entry name" value="EF-hand_7"/>
    <property type="match status" value="2"/>
</dbReference>
<dbReference type="FunFam" id="1.10.238.10:FF:000003">
    <property type="entry name" value="Calmodulin A"/>
    <property type="match status" value="1"/>
</dbReference>
<dbReference type="AlphaFoldDB" id="A0AAX4P5C0"/>
<dbReference type="InterPro" id="IPR000719">
    <property type="entry name" value="Prot_kinase_dom"/>
</dbReference>
<dbReference type="InterPro" id="IPR008271">
    <property type="entry name" value="Ser/Thr_kinase_AS"/>
</dbReference>
<dbReference type="GO" id="GO:0005524">
    <property type="term" value="F:ATP binding"/>
    <property type="evidence" value="ECO:0007669"/>
    <property type="project" value="UniProtKB-UniRule"/>
</dbReference>
<evidence type="ECO:0000256" key="9">
    <source>
        <dbReference type="SAM" id="MobiDB-lite"/>
    </source>
</evidence>
<evidence type="ECO:0000313" key="13">
    <source>
        <dbReference type="Proteomes" id="UP001472866"/>
    </source>
</evidence>
<sequence>MIDVTDGENLASPTTPRTQKSIVEDYDIKDVIGKGQYGVCRKAIRRSDGLEVAVKSISRAKLLTHQDLEEVDREIAIMRHLAGHPNIVQIYEVYEDKSYIHLVQELCKGGELFDQIINKGHYSEKEAADLVRTILMVIKHMHDLGVVHRDLKPENFLFSSQVGPTSKAELKAIDFGLSCYSSKHEQLKDCVGSSYYIAPEVLRRSYGKEADLWSTGVILYILLCGSPPFFGSCDREILHKVMRYRDGELNFGFKPWPDISEGAKECVLMMLRLDPKVRASVDSVLEHPWMKESGTASTRKISNEVILRLRKFVKMNKLQKMVSRMMADMLSPAEMKGLHTIFEKLDRNEDGVLTMDELRLGLSDWGVKKGTLEKEVSRTMSTLDVDGSGSIYLEEFMSATQSLCQFETEERMMQAFMMIDKDGNGKISREELGKALGEHGLVGTEDSIDEILDEVDKDKDGSIDYQEFVSNLSQAKLLRTGSFDLRCSGRQIWSPSNSGSSAGSRRVSKTIREWDSSRDMDVDEHFADRPAEGRP</sequence>
<evidence type="ECO:0000259" key="11">
    <source>
        <dbReference type="PROSITE" id="PS50222"/>
    </source>
</evidence>
<dbReference type="PROSITE" id="PS50222">
    <property type="entry name" value="EF_HAND_2"/>
    <property type="match status" value="4"/>
</dbReference>
<reference evidence="12 13" key="1">
    <citation type="submission" date="2024-03" db="EMBL/GenBank/DDBJ databases">
        <title>Complete genome sequence of the green alga Chloropicon roscoffensis RCC1871.</title>
        <authorList>
            <person name="Lemieux C."/>
            <person name="Pombert J.-F."/>
            <person name="Otis C."/>
            <person name="Turmel M."/>
        </authorList>
    </citation>
    <scope>NUCLEOTIDE SEQUENCE [LARGE SCALE GENOMIC DNA]</scope>
    <source>
        <strain evidence="12 13">RCC1871</strain>
    </source>
</reference>
<keyword evidence="4 8" id="KW-0547">Nucleotide-binding</keyword>
<dbReference type="CDD" id="cd05117">
    <property type="entry name" value="STKc_CAMK"/>
    <property type="match status" value="1"/>
</dbReference>
<dbReference type="Proteomes" id="UP001472866">
    <property type="component" value="Chromosome 03"/>
</dbReference>
<dbReference type="PANTHER" id="PTHR24349">
    <property type="entry name" value="SERINE/THREONINE-PROTEIN KINASE"/>
    <property type="match status" value="1"/>
</dbReference>
<accession>A0AAX4P5C0</accession>
<feature type="domain" description="EF-hand" evidence="11">
    <location>
        <begin position="333"/>
        <end position="368"/>
    </location>
</feature>
<evidence type="ECO:0000256" key="4">
    <source>
        <dbReference type="ARBA" id="ARBA00022741"/>
    </source>
</evidence>
<dbReference type="Gene3D" id="3.30.200.20">
    <property type="entry name" value="Phosphorylase Kinase, domain 1"/>
    <property type="match status" value="1"/>
</dbReference>
<evidence type="ECO:0000259" key="10">
    <source>
        <dbReference type="PROSITE" id="PS50011"/>
    </source>
</evidence>
<keyword evidence="1" id="KW-0723">Serine/threonine-protein kinase</keyword>
<dbReference type="FunFam" id="1.10.510.10:FF:000571">
    <property type="entry name" value="Maternal embryonic leucine zipper kinase"/>
    <property type="match status" value="1"/>
</dbReference>
<dbReference type="FunFam" id="3.30.200.20:FF:000042">
    <property type="entry name" value="Aurora kinase A"/>
    <property type="match status" value="1"/>
</dbReference>
<gene>
    <name evidence="12" type="ORF">HKI87_03g25250</name>
</gene>
<dbReference type="InterPro" id="IPR011992">
    <property type="entry name" value="EF-hand-dom_pair"/>
</dbReference>
<dbReference type="InterPro" id="IPR018247">
    <property type="entry name" value="EF_Hand_1_Ca_BS"/>
</dbReference>
<dbReference type="InterPro" id="IPR050205">
    <property type="entry name" value="CDPK_Ser/Thr_kinases"/>
</dbReference>
<dbReference type="SMART" id="SM00054">
    <property type="entry name" value="EFh"/>
    <property type="match status" value="4"/>
</dbReference>
<evidence type="ECO:0000256" key="7">
    <source>
        <dbReference type="ARBA" id="ARBA00022840"/>
    </source>
</evidence>
<dbReference type="GO" id="GO:0005509">
    <property type="term" value="F:calcium ion binding"/>
    <property type="evidence" value="ECO:0007669"/>
    <property type="project" value="InterPro"/>
</dbReference>
<evidence type="ECO:0000256" key="2">
    <source>
        <dbReference type="ARBA" id="ARBA00022679"/>
    </source>
</evidence>
<dbReference type="EMBL" id="CP151503">
    <property type="protein sequence ID" value="WZN60991.1"/>
    <property type="molecule type" value="Genomic_DNA"/>
</dbReference>
<dbReference type="SMART" id="SM00220">
    <property type="entry name" value="S_TKc"/>
    <property type="match status" value="1"/>
</dbReference>
<feature type="domain" description="Protein kinase" evidence="10">
    <location>
        <begin position="26"/>
        <end position="290"/>
    </location>
</feature>
<dbReference type="Gene3D" id="1.10.238.10">
    <property type="entry name" value="EF-hand"/>
    <property type="match status" value="1"/>
</dbReference>
<keyword evidence="7 8" id="KW-0067">ATP-binding</keyword>
<evidence type="ECO:0000256" key="8">
    <source>
        <dbReference type="PROSITE-ProRule" id="PRU10141"/>
    </source>
</evidence>
<dbReference type="PROSITE" id="PS50011">
    <property type="entry name" value="PROTEIN_KINASE_DOM"/>
    <property type="match status" value="1"/>
</dbReference>
<feature type="domain" description="EF-hand" evidence="11">
    <location>
        <begin position="371"/>
        <end position="406"/>
    </location>
</feature>
<dbReference type="SUPFAM" id="SSF56112">
    <property type="entry name" value="Protein kinase-like (PK-like)"/>
    <property type="match status" value="1"/>
</dbReference>
<protein>
    <submittedName>
        <fullName evidence="12">Calcium-dependent protein kinase</fullName>
    </submittedName>
</protein>
<keyword evidence="3" id="KW-0677">Repeat</keyword>